<evidence type="ECO:0000313" key="7">
    <source>
        <dbReference type="EMBL" id="GAP08799.1"/>
    </source>
</evidence>
<accession>A0A0N0RDE7</accession>
<dbReference type="GO" id="GO:0003863">
    <property type="term" value="F:branched-chain 2-oxo acid dehydrogenase activity"/>
    <property type="evidence" value="ECO:0007669"/>
    <property type="project" value="UniProtKB-EC"/>
</dbReference>
<dbReference type="Proteomes" id="UP000264141">
    <property type="component" value="Unassembled WGS sequence"/>
</dbReference>
<keyword evidence="10" id="KW-1185">Reference proteome</keyword>
<dbReference type="STRING" id="229919.GCA_001050195_03638"/>
<dbReference type="EMBL" id="DPBP01000026">
    <property type="protein sequence ID" value="HCE17473.1"/>
    <property type="molecule type" value="Genomic_DNA"/>
</dbReference>
<dbReference type="SUPFAM" id="SSF52518">
    <property type="entry name" value="Thiamin diphosphate-binding fold (THDP-binding)"/>
    <property type="match status" value="1"/>
</dbReference>
<dbReference type="CDD" id="cd02000">
    <property type="entry name" value="TPP_E1_PDC_ADC_BCADC"/>
    <property type="match status" value="1"/>
</dbReference>
<reference evidence="10" key="2">
    <citation type="submission" date="2015-07" db="EMBL/GenBank/DDBJ databases">
        <title>Draft Genome Sequences of Anaerolinea thermolimosa IMO-1, Bellilinea caldifistulae GOMI-1, Leptolinea tardivitalis YMTK-2, Levilinea saccharolytica KIBI-1,Longilinea arvoryzae KOME-1, Previously Described as Members of the Anaerolineaceae (Chloroflexi).</title>
        <authorList>
            <person name="Sekiguchi Y."/>
            <person name="Ohashi A."/>
            <person name="Matsuura N."/>
            <person name="Tourlousse M.D."/>
        </authorList>
    </citation>
    <scope>NUCLEOTIDE SEQUENCE [LARGE SCALE GENOMIC DNA]</scope>
    <source>
        <strain evidence="10">IMO-1</strain>
    </source>
</reference>
<evidence type="ECO:0000259" key="6">
    <source>
        <dbReference type="Pfam" id="PF00676"/>
    </source>
</evidence>
<gene>
    <name evidence="7" type="ORF">ATHL_03708</name>
    <name evidence="8" type="ORF">ATHL_03759</name>
    <name evidence="9" type="ORF">DEQ80_06405</name>
</gene>
<organism evidence="9 11">
    <name type="scientific">Anaerolinea thermolimosa</name>
    <dbReference type="NCBI Taxonomy" id="229919"/>
    <lineage>
        <taxon>Bacteria</taxon>
        <taxon>Bacillati</taxon>
        <taxon>Chloroflexota</taxon>
        <taxon>Anaerolineae</taxon>
        <taxon>Anaerolineales</taxon>
        <taxon>Anaerolineaceae</taxon>
        <taxon>Anaerolinea</taxon>
    </lineage>
</organism>
<reference evidence="9 11" key="3">
    <citation type="journal article" date="2018" name="Nat. Biotechnol.">
        <title>A standardized bacterial taxonomy based on genome phylogeny substantially revises the tree of life.</title>
        <authorList>
            <person name="Parks D.H."/>
            <person name="Chuvochina M."/>
            <person name="Waite D.W."/>
            <person name="Rinke C."/>
            <person name="Skarshewski A."/>
            <person name="Chaumeil P.A."/>
            <person name="Hugenholtz P."/>
        </authorList>
    </citation>
    <scope>NUCLEOTIDE SEQUENCE [LARGE SCALE GENOMIC DNA]</scope>
    <source>
        <strain evidence="9">UBA8781</strain>
    </source>
</reference>
<evidence type="ECO:0000256" key="2">
    <source>
        <dbReference type="ARBA" id="ARBA00023002"/>
    </source>
</evidence>
<comment type="function">
    <text evidence="4">The branched-chain alpha-keto dehydrogenase complex catalyzes the overall conversion of alpha-keto acids to acyl-CoA and CO(2). It contains multiple copies of three enzymatic components: branched-chain alpha-keto acid decarboxylase (E1), lipoamide acyltransferase (E2) and lipoamide dehydrogenase (E3).</text>
</comment>
<evidence type="ECO:0000256" key="3">
    <source>
        <dbReference type="ARBA" id="ARBA00023052"/>
    </source>
</evidence>
<dbReference type="OrthoDB" id="9766715at2"/>
<dbReference type="PANTHER" id="PTHR43380">
    <property type="entry name" value="2-OXOISOVALERATE DEHYDROGENASE SUBUNIT ALPHA, MITOCHONDRIAL"/>
    <property type="match status" value="1"/>
</dbReference>
<dbReference type="Proteomes" id="UP000253922">
    <property type="component" value="Unassembled WGS sequence"/>
</dbReference>
<proteinExistence type="inferred from homology"/>
<dbReference type="EMBL" id="DF967970">
    <property type="protein sequence ID" value="GAP08799.1"/>
    <property type="molecule type" value="Genomic_DNA"/>
</dbReference>
<dbReference type="PANTHER" id="PTHR43380:SF1">
    <property type="entry name" value="2-OXOISOVALERATE DEHYDROGENASE SUBUNIT ALPHA, MITOCHONDRIAL"/>
    <property type="match status" value="1"/>
</dbReference>
<dbReference type="Gene3D" id="3.40.50.970">
    <property type="match status" value="1"/>
</dbReference>
<protein>
    <recommendedName>
        <fullName evidence="4">2-oxoisovalerate dehydrogenase subunit alpha</fullName>
        <ecNumber evidence="4">1.2.4.4</ecNumber>
    </recommendedName>
    <alternativeName>
        <fullName evidence="4">Branched-chain alpha-keto acid dehydrogenase E1 component alpha chain</fullName>
    </alternativeName>
</protein>
<comment type="similarity">
    <text evidence="4">Belongs to the BCKDHA family.</text>
</comment>
<dbReference type="InterPro" id="IPR050771">
    <property type="entry name" value="Alpha-ketoacid_DH_E1_comp"/>
</dbReference>
<evidence type="ECO:0000256" key="4">
    <source>
        <dbReference type="RuleBase" id="RU365014"/>
    </source>
</evidence>
<evidence type="ECO:0000256" key="5">
    <source>
        <dbReference type="SAM" id="MobiDB-lite"/>
    </source>
</evidence>
<dbReference type="InterPro" id="IPR029061">
    <property type="entry name" value="THDP-binding"/>
</dbReference>
<evidence type="ECO:0000313" key="8">
    <source>
        <dbReference type="EMBL" id="GAP08849.1"/>
    </source>
</evidence>
<evidence type="ECO:0000313" key="10">
    <source>
        <dbReference type="Proteomes" id="UP000253922"/>
    </source>
</evidence>
<sequence length="327" mass="36257">MEVTAEIKREMFWTMLLARRLDERAWMLHRQGKITFHVSGIGHEAAQVGAAFAIRRGYDWVVPYYRDLALMLALGYTPLDFFLGLMGRRGEPGSGARQMPNHWSMRSMNVVSLSSPVSTQTLHAVGIAMGIKMRKEDKVVLTTVGEGGTSQGEWYEAVNWAAIHRLPVVFNVQNNQYAISEPVSLQMAVNSVAEKARGLGLPGVSVDGMDAFACLTAFQKAVEDARAGHGPVLIETCVYRITPHSSDDDDRTYRSREEVEAHKKDDGLLRTRNTLEREGVLTPQAVDAMEERARQIIDEAAAQAEATPYPPGEEGAFPVYAEEVRHA</sequence>
<dbReference type="AlphaFoldDB" id="A0A0N0RDE7"/>
<dbReference type="GO" id="GO:0009083">
    <property type="term" value="P:branched-chain amino acid catabolic process"/>
    <property type="evidence" value="ECO:0007669"/>
    <property type="project" value="TreeGrafter"/>
</dbReference>
<keyword evidence="2 4" id="KW-0560">Oxidoreductase</keyword>
<keyword evidence="3 4" id="KW-0786">Thiamine pyrophosphate</keyword>
<dbReference type="InterPro" id="IPR001017">
    <property type="entry name" value="DH_E1"/>
</dbReference>
<comment type="catalytic activity">
    <reaction evidence="4">
        <text>N(6)-[(R)-lipoyl]-L-lysyl-[protein] + 3-methyl-2-oxobutanoate + H(+) = N(6)-[(R)-S(8)-2-methylpropanoyldihydrolipoyl]-L-lysyl-[protein] + CO2</text>
        <dbReference type="Rhea" id="RHEA:13457"/>
        <dbReference type="Rhea" id="RHEA-COMP:10474"/>
        <dbReference type="Rhea" id="RHEA-COMP:10497"/>
        <dbReference type="ChEBI" id="CHEBI:11851"/>
        <dbReference type="ChEBI" id="CHEBI:15378"/>
        <dbReference type="ChEBI" id="CHEBI:16526"/>
        <dbReference type="ChEBI" id="CHEBI:83099"/>
        <dbReference type="ChEBI" id="CHEBI:83142"/>
        <dbReference type="EC" id="1.2.4.4"/>
    </reaction>
</comment>
<reference evidence="7" key="1">
    <citation type="journal article" date="2015" name="Genome Announc.">
        <title>Draft Genome Sequences of Anaerolinea thermolimosa IMO-1, Bellilinea caldifistulae GOMI-1, Leptolinea tardivitalis YMTK-2, Levilinea saccharolytica KIBI-1, Longilinea arvoryzae KOME-1, Previously Described as Members of the Class Anaerolineae (Chloroflexi).</title>
        <authorList>
            <person name="Matsuura N."/>
            <person name="Tourlousse M.D."/>
            <person name="Ohashi A."/>
            <person name="Hugenholtz P."/>
            <person name="Sekiguchi Y."/>
        </authorList>
    </citation>
    <scope>NUCLEOTIDE SEQUENCE</scope>
    <source>
        <strain evidence="7">IMO-1</strain>
    </source>
</reference>
<dbReference type="RefSeq" id="WP_062196607.1">
    <property type="nucleotide sequence ID" value="NZ_DF967970.1"/>
</dbReference>
<dbReference type="Pfam" id="PF00676">
    <property type="entry name" value="E1_dh"/>
    <property type="match status" value="1"/>
</dbReference>
<evidence type="ECO:0000256" key="1">
    <source>
        <dbReference type="ARBA" id="ARBA00001964"/>
    </source>
</evidence>
<feature type="region of interest" description="Disordered" evidence="5">
    <location>
        <begin position="245"/>
        <end position="266"/>
    </location>
</feature>
<feature type="compositionally biased region" description="Basic and acidic residues" evidence="5">
    <location>
        <begin position="251"/>
        <end position="266"/>
    </location>
</feature>
<dbReference type="EC" id="1.2.4.4" evidence="4"/>
<name>A0A0N0RDE7_9CHLR</name>
<feature type="domain" description="Dehydrogenase E1 component" evidence="6">
    <location>
        <begin position="14"/>
        <end position="310"/>
    </location>
</feature>
<evidence type="ECO:0000313" key="11">
    <source>
        <dbReference type="Proteomes" id="UP000264141"/>
    </source>
</evidence>
<comment type="cofactor">
    <cofactor evidence="1 4">
        <name>thiamine diphosphate</name>
        <dbReference type="ChEBI" id="CHEBI:58937"/>
    </cofactor>
</comment>
<dbReference type="EMBL" id="DF967970">
    <property type="protein sequence ID" value="GAP08849.1"/>
    <property type="molecule type" value="Genomic_DNA"/>
</dbReference>
<evidence type="ECO:0000313" key="9">
    <source>
        <dbReference type="EMBL" id="HCE17473.1"/>
    </source>
</evidence>